<organism evidence="2 3">
    <name type="scientific">Caenorhabditis japonica</name>
    <dbReference type="NCBI Taxonomy" id="281687"/>
    <lineage>
        <taxon>Eukaryota</taxon>
        <taxon>Metazoa</taxon>
        <taxon>Ecdysozoa</taxon>
        <taxon>Nematoda</taxon>
        <taxon>Chromadorea</taxon>
        <taxon>Rhabditida</taxon>
        <taxon>Rhabditina</taxon>
        <taxon>Rhabditomorpha</taxon>
        <taxon>Rhabditoidea</taxon>
        <taxon>Rhabditidae</taxon>
        <taxon>Peloderinae</taxon>
        <taxon>Caenorhabditis</taxon>
    </lineage>
</organism>
<feature type="compositionally biased region" description="Basic and acidic residues" evidence="1">
    <location>
        <begin position="85"/>
        <end position="95"/>
    </location>
</feature>
<name>A0A8R1ED39_CAEJA</name>
<proteinExistence type="predicted"/>
<dbReference type="AlphaFoldDB" id="A0A8R1ED39"/>
<evidence type="ECO:0000256" key="1">
    <source>
        <dbReference type="SAM" id="MobiDB-lite"/>
    </source>
</evidence>
<dbReference type="EnsemblMetazoa" id="CJA32539.1">
    <property type="protein sequence ID" value="CJA32539.1"/>
    <property type="gene ID" value="WBGene00208386"/>
</dbReference>
<feature type="region of interest" description="Disordered" evidence="1">
    <location>
        <begin position="64"/>
        <end position="107"/>
    </location>
</feature>
<dbReference type="Proteomes" id="UP000005237">
    <property type="component" value="Unassembled WGS sequence"/>
</dbReference>
<accession>A0A8R1ED39</accession>
<reference evidence="2" key="2">
    <citation type="submission" date="2022-06" db="UniProtKB">
        <authorList>
            <consortium name="EnsemblMetazoa"/>
        </authorList>
    </citation>
    <scope>IDENTIFICATION</scope>
    <source>
        <strain evidence="2">DF5081</strain>
    </source>
</reference>
<protein>
    <submittedName>
        <fullName evidence="2">Uncharacterized protein</fullName>
    </submittedName>
</protein>
<keyword evidence="3" id="KW-1185">Reference proteome</keyword>
<evidence type="ECO:0000313" key="2">
    <source>
        <dbReference type="EnsemblMetazoa" id="CJA32539.1"/>
    </source>
</evidence>
<reference evidence="3" key="1">
    <citation type="submission" date="2010-08" db="EMBL/GenBank/DDBJ databases">
        <authorList>
            <consortium name="Caenorhabditis japonica Sequencing Consortium"/>
            <person name="Wilson R.K."/>
        </authorList>
    </citation>
    <scope>NUCLEOTIDE SEQUENCE [LARGE SCALE GENOMIC DNA]</scope>
    <source>
        <strain evidence="3">DF5081</strain>
    </source>
</reference>
<evidence type="ECO:0000313" key="3">
    <source>
        <dbReference type="Proteomes" id="UP000005237"/>
    </source>
</evidence>
<sequence length="107" mass="12271">MHFAKIDGNADTPWPIARSNTIFQKKKEIMTREQFPMVLAWLDNRKDTCQSTKHRRQIVEAKKTTVSTNCAPPAPPSFTTRTAQKRTDGFRDSMRANEASDSMRIND</sequence>